<dbReference type="AlphaFoldDB" id="A0AB34FFB1"/>
<comment type="caution">
    <text evidence="1">The sequence shown here is derived from an EMBL/GenBank/DDBJ whole genome shotgun (WGS) entry which is preliminary data.</text>
</comment>
<name>A0AB34FFB1_9HYPO</name>
<gene>
    <name evidence="1" type="ORF">O9K51_09731</name>
</gene>
<dbReference type="Proteomes" id="UP001163105">
    <property type="component" value="Unassembled WGS sequence"/>
</dbReference>
<dbReference type="SUPFAM" id="SSF81383">
    <property type="entry name" value="F-box domain"/>
    <property type="match status" value="1"/>
</dbReference>
<dbReference type="CDD" id="cd09917">
    <property type="entry name" value="F-box_SF"/>
    <property type="match status" value="1"/>
</dbReference>
<organism evidence="1 2">
    <name type="scientific">Purpureocillium lavendulum</name>
    <dbReference type="NCBI Taxonomy" id="1247861"/>
    <lineage>
        <taxon>Eukaryota</taxon>
        <taxon>Fungi</taxon>
        <taxon>Dikarya</taxon>
        <taxon>Ascomycota</taxon>
        <taxon>Pezizomycotina</taxon>
        <taxon>Sordariomycetes</taxon>
        <taxon>Hypocreomycetidae</taxon>
        <taxon>Hypocreales</taxon>
        <taxon>Ophiocordycipitaceae</taxon>
        <taxon>Purpureocillium</taxon>
    </lineage>
</organism>
<accession>A0AB34FFB1</accession>
<sequence>MQPFLTGNQGQGSLSVSSKRVATALYPETAKKASIYKIPFNVWHGHICRLQERYLDERYAPIGKKLRILKQACEDHDSMFILLHGLFCIWSLNKPLAHQLCSVDPSSMDHAFDLLALLIGYNNESTLAAVRSFSPFPSDVSVSTADVGYSEHSRQLASTITHLEMVYDHTLSESAGLGRTRRLMDHLRSPSPLVQTLLTEYLRDEENKIRSMDRLLPQDVLLRVAYFLSPQDCLNFVLVSRRLGRKVGYEEPCRRRARTMVNEENRLSTNPQYILRPPVFWDLKDLKIESLCRPIGMELCNLIIRAFNDENEGAHLQHFETLLRYGATPGATIIIPEEEFVWPKIEVSCSHSTEDSQYLSQCGLLRRARRVDCQSTEDIPDVFVTMQPLQLAVYLGMSGFVKALVNHGADRASTMIHGFHGLPAKSMAPVDIAHLQRFSGIASILIPPNRNDRSSGMSDAPLLGGPALEGRPFNQHDNYLHPDIAWTLRESLHFRSGELIWYQRRLLDSVGELTHDWRLGLVVEATPGEVEVIPLDHKLRNKSNRRIPVKYVRPFHVFSNPPVAHCDEPWIVGEGNSAMARQSALEYTKKIANTIAGSHSLLGPSSTDPYTGDTSYPGCFLGPERIGLGDCLRVLSATRHEEDDTVLALRTISCQNDNEGLTFVGDIFVRMDQIAPNPKALPIPLQDEVNWHRGSSYRQSHWHLRTKNVHLPEEVIAGRFYPKRFRENIPNGLNHRELKSTRLFNRLGAIDPRAWGGRRVGPQLRVKGHWSV</sequence>
<dbReference type="InterPro" id="IPR036047">
    <property type="entry name" value="F-box-like_dom_sf"/>
</dbReference>
<evidence type="ECO:0000313" key="2">
    <source>
        <dbReference type="Proteomes" id="UP001163105"/>
    </source>
</evidence>
<dbReference type="EMBL" id="JAQHRD010000010">
    <property type="protein sequence ID" value="KAJ6437903.1"/>
    <property type="molecule type" value="Genomic_DNA"/>
</dbReference>
<proteinExistence type="predicted"/>
<protein>
    <submittedName>
        <fullName evidence="1">Transcription-silencing protein clr2 domain-containing protein</fullName>
    </submittedName>
</protein>
<keyword evidence="2" id="KW-1185">Reference proteome</keyword>
<reference evidence="1" key="1">
    <citation type="submission" date="2023-01" db="EMBL/GenBank/DDBJ databases">
        <title>The growth and conidiation of Purpureocillium lavendulum are regulated by nitrogen source and histone H3K14 acetylation.</title>
        <authorList>
            <person name="Tang P."/>
            <person name="Han J."/>
            <person name="Zhang C."/>
            <person name="Tang P."/>
            <person name="Qi F."/>
            <person name="Zhang K."/>
            <person name="Liang L."/>
        </authorList>
    </citation>
    <scope>NUCLEOTIDE SEQUENCE</scope>
    <source>
        <strain evidence="1">YMF1.00683</strain>
    </source>
</reference>
<evidence type="ECO:0000313" key="1">
    <source>
        <dbReference type="EMBL" id="KAJ6437903.1"/>
    </source>
</evidence>